<proteinExistence type="predicted"/>
<evidence type="ECO:0000313" key="1">
    <source>
        <dbReference type="EMBL" id="KAH9510953.1"/>
    </source>
</evidence>
<reference evidence="1" key="1">
    <citation type="submission" date="2013-05" db="EMBL/GenBank/DDBJ databases">
        <authorList>
            <person name="Yim A.K.Y."/>
            <person name="Chan T.F."/>
            <person name="Ji K.M."/>
            <person name="Liu X.Y."/>
            <person name="Zhou J.W."/>
            <person name="Li R.Q."/>
            <person name="Yang K.Y."/>
            <person name="Li J."/>
            <person name="Li M."/>
            <person name="Law P.T.W."/>
            <person name="Wu Y.L."/>
            <person name="Cai Z.L."/>
            <person name="Qin H."/>
            <person name="Bao Y."/>
            <person name="Leung R.K.K."/>
            <person name="Ng P.K.S."/>
            <person name="Zou J."/>
            <person name="Zhong X.J."/>
            <person name="Ran P.X."/>
            <person name="Zhong N.S."/>
            <person name="Liu Z.G."/>
            <person name="Tsui S.K.W."/>
        </authorList>
    </citation>
    <scope>NUCLEOTIDE SEQUENCE</scope>
    <source>
        <strain evidence="1">Derf</strain>
        <tissue evidence="1">Whole organism</tissue>
    </source>
</reference>
<sequence>MLTYPSNHQNCHFPRIPLNSAKIPEGNSHTKNIINTAINIRVVRSEFPDDDDVACNDGGCGVVPGKKHVQWKTFRYNWNLK</sequence>
<dbReference type="AlphaFoldDB" id="A0A922L5Q1"/>
<organism evidence="1 2">
    <name type="scientific">Dermatophagoides farinae</name>
    <name type="common">American house dust mite</name>
    <dbReference type="NCBI Taxonomy" id="6954"/>
    <lineage>
        <taxon>Eukaryota</taxon>
        <taxon>Metazoa</taxon>
        <taxon>Ecdysozoa</taxon>
        <taxon>Arthropoda</taxon>
        <taxon>Chelicerata</taxon>
        <taxon>Arachnida</taxon>
        <taxon>Acari</taxon>
        <taxon>Acariformes</taxon>
        <taxon>Sarcoptiformes</taxon>
        <taxon>Astigmata</taxon>
        <taxon>Psoroptidia</taxon>
        <taxon>Analgoidea</taxon>
        <taxon>Pyroglyphidae</taxon>
        <taxon>Dermatophagoidinae</taxon>
        <taxon>Dermatophagoides</taxon>
    </lineage>
</organism>
<protein>
    <submittedName>
        <fullName evidence="1">Uncharacterized protein</fullName>
    </submittedName>
</protein>
<keyword evidence="2" id="KW-1185">Reference proteome</keyword>
<dbReference type="EMBL" id="ASGP02000004">
    <property type="protein sequence ID" value="KAH9510953.1"/>
    <property type="molecule type" value="Genomic_DNA"/>
</dbReference>
<reference evidence="1" key="2">
    <citation type="journal article" date="2022" name="Res Sq">
        <title>Comparative Genomics Reveals Insights into the Divergent Evolution of Astigmatic Mites and Household Pest Adaptations.</title>
        <authorList>
            <person name="Xiong Q."/>
            <person name="Wan A.T.-Y."/>
            <person name="Liu X.-Y."/>
            <person name="Fung C.S.-H."/>
            <person name="Xiao X."/>
            <person name="Malainual N."/>
            <person name="Hou J."/>
            <person name="Wang L."/>
            <person name="Wang M."/>
            <person name="Yang K."/>
            <person name="Cui Y."/>
            <person name="Leung E."/>
            <person name="Nong W."/>
            <person name="Shin S.-K."/>
            <person name="Au S."/>
            <person name="Jeong K.Y."/>
            <person name="Chew F.T."/>
            <person name="Hui J."/>
            <person name="Leung T.F."/>
            <person name="Tungtrongchitr A."/>
            <person name="Zhong N."/>
            <person name="Liu Z."/>
            <person name="Tsui S."/>
        </authorList>
    </citation>
    <scope>NUCLEOTIDE SEQUENCE</scope>
    <source>
        <strain evidence="1">Derf</strain>
        <tissue evidence="1">Whole organism</tissue>
    </source>
</reference>
<evidence type="ECO:0000313" key="2">
    <source>
        <dbReference type="Proteomes" id="UP000790347"/>
    </source>
</evidence>
<comment type="caution">
    <text evidence="1">The sequence shown here is derived from an EMBL/GenBank/DDBJ whole genome shotgun (WGS) entry which is preliminary data.</text>
</comment>
<dbReference type="Proteomes" id="UP000790347">
    <property type="component" value="Unassembled WGS sequence"/>
</dbReference>
<gene>
    <name evidence="1" type="ORF">DERF_009443</name>
</gene>
<name>A0A922L5Q1_DERFA</name>
<accession>A0A922L5Q1</accession>